<dbReference type="EMBL" id="CP036526">
    <property type="protein sequence ID" value="QDT08085.1"/>
    <property type="molecule type" value="Genomic_DNA"/>
</dbReference>
<dbReference type="AlphaFoldDB" id="A0A517NLT0"/>
<dbReference type="OrthoDB" id="279898at2"/>
<dbReference type="InterPro" id="IPR013766">
    <property type="entry name" value="Thioredoxin_domain"/>
</dbReference>
<dbReference type="RefSeq" id="WP_145415689.1">
    <property type="nucleotide sequence ID" value="NZ_CP036526.1"/>
</dbReference>
<keyword evidence="3" id="KW-1185">Reference proteome</keyword>
<name>A0A517NLT0_9BACT</name>
<dbReference type="GO" id="GO:0016491">
    <property type="term" value="F:oxidoreductase activity"/>
    <property type="evidence" value="ECO:0007669"/>
    <property type="project" value="InterPro"/>
</dbReference>
<reference evidence="2 3" key="1">
    <citation type="submission" date="2019-02" db="EMBL/GenBank/DDBJ databases">
        <title>Deep-cultivation of Planctomycetes and their phenomic and genomic characterization uncovers novel biology.</title>
        <authorList>
            <person name="Wiegand S."/>
            <person name="Jogler M."/>
            <person name="Boedeker C."/>
            <person name="Pinto D."/>
            <person name="Vollmers J."/>
            <person name="Rivas-Marin E."/>
            <person name="Kohn T."/>
            <person name="Peeters S.H."/>
            <person name="Heuer A."/>
            <person name="Rast P."/>
            <person name="Oberbeckmann S."/>
            <person name="Bunk B."/>
            <person name="Jeske O."/>
            <person name="Meyerdierks A."/>
            <person name="Storesund J.E."/>
            <person name="Kallscheuer N."/>
            <person name="Luecker S."/>
            <person name="Lage O.M."/>
            <person name="Pohl T."/>
            <person name="Merkel B.J."/>
            <person name="Hornburger P."/>
            <person name="Mueller R.-W."/>
            <person name="Bruemmer F."/>
            <person name="Labrenz M."/>
            <person name="Spormann A.M."/>
            <person name="Op den Camp H."/>
            <person name="Overmann J."/>
            <person name="Amann R."/>
            <person name="Jetten M.S.M."/>
            <person name="Mascher T."/>
            <person name="Medema M.H."/>
            <person name="Devos D.P."/>
            <person name="Kaster A.-K."/>
            <person name="Ovreas L."/>
            <person name="Rohde M."/>
            <person name="Galperin M.Y."/>
            <person name="Jogler C."/>
        </authorList>
    </citation>
    <scope>NUCLEOTIDE SEQUENCE [LARGE SCALE GENOMIC DNA]</scope>
    <source>
        <strain evidence="2 3">K23_9</strain>
    </source>
</reference>
<protein>
    <submittedName>
        <fullName evidence="2">AhpC/TSA family protein</fullName>
    </submittedName>
</protein>
<evidence type="ECO:0000259" key="1">
    <source>
        <dbReference type="PROSITE" id="PS51352"/>
    </source>
</evidence>
<evidence type="ECO:0000313" key="2">
    <source>
        <dbReference type="EMBL" id="QDT08085.1"/>
    </source>
</evidence>
<accession>A0A517NLT0</accession>
<dbReference type="InterPro" id="IPR036249">
    <property type="entry name" value="Thioredoxin-like_sf"/>
</dbReference>
<organism evidence="2 3">
    <name type="scientific">Stieleria marina</name>
    <dbReference type="NCBI Taxonomy" id="1930275"/>
    <lineage>
        <taxon>Bacteria</taxon>
        <taxon>Pseudomonadati</taxon>
        <taxon>Planctomycetota</taxon>
        <taxon>Planctomycetia</taxon>
        <taxon>Pirellulales</taxon>
        <taxon>Pirellulaceae</taxon>
        <taxon>Stieleria</taxon>
    </lineage>
</organism>
<feature type="domain" description="Thioredoxin" evidence="1">
    <location>
        <begin position="33"/>
        <end position="192"/>
    </location>
</feature>
<proteinExistence type="predicted"/>
<dbReference type="Gene3D" id="3.40.30.10">
    <property type="entry name" value="Glutaredoxin"/>
    <property type="match status" value="1"/>
</dbReference>
<dbReference type="Pfam" id="PF00578">
    <property type="entry name" value="AhpC-TSA"/>
    <property type="match status" value="1"/>
</dbReference>
<evidence type="ECO:0000313" key="3">
    <source>
        <dbReference type="Proteomes" id="UP000319817"/>
    </source>
</evidence>
<dbReference type="InterPro" id="IPR000866">
    <property type="entry name" value="AhpC/TSA"/>
</dbReference>
<dbReference type="Proteomes" id="UP000319817">
    <property type="component" value="Chromosome"/>
</dbReference>
<dbReference type="SUPFAM" id="SSF52833">
    <property type="entry name" value="Thioredoxin-like"/>
    <property type="match status" value="1"/>
</dbReference>
<dbReference type="GO" id="GO:0016209">
    <property type="term" value="F:antioxidant activity"/>
    <property type="evidence" value="ECO:0007669"/>
    <property type="project" value="InterPro"/>
</dbReference>
<gene>
    <name evidence="2" type="ORF">K239x_00140</name>
</gene>
<sequence>MLIRIAACLCLFIGSQSGRVGLAAETAQETGAIEIGEKAINFELPIVGKDDFIDLQNEYQQGIVVVVVLRGYPGYQCPLCTSQVSALINRARTLKDKVHKVVLVYPGESDELKRHAKKFLGARRIPEPIVLVADPGMKMVQSWGVRWNAPRETAYPATFIVKSNGRVAWKKVSQSHAGRSSVEEIVRQLKKL</sequence>
<dbReference type="PROSITE" id="PS51352">
    <property type="entry name" value="THIOREDOXIN_2"/>
    <property type="match status" value="1"/>
</dbReference>